<dbReference type="EMBL" id="FXXP01000001">
    <property type="protein sequence ID" value="SMX27110.1"/>
    <property type="molecule type" value="Genomic_DNA"/>
</dbReference>
<accession>A0A238J8S4</accession>
<sequence length="58" mass="6421">MSDFDMKSAQAVALASLQTAENISKMMLDAVADQQERQQKHLSETVDLIQSLLNPKSD</sequence>
<name>A0A238J8S4_9RHOB</name>
<dbReference type="Proteomes" id="UP000225972">
    <property type="component" value="Unassembled WGS sequence"/>
</dbReference>
<dbReference type="AlphaFoldDB" id="A0A238J8S4"/>
<evidence type="ECO:0000313" key="1">
    <source>
        <dbReference type="EMBL" id="SMX27110.1"/>
    </source>
</evidence>
<dbReference type="RefSeq" id="WP_166652668.1">
    <property type="nucleotide sequence ID" value="NZ_FXXP01000001.1"/>
</dbReference>
<proteinExistence type="predicted"/>
<gene>
    <name evidence="1" type="ORF">TRP8649_01212</name>
</gene>
<keyword evidence="2" id="KW-1185">Reference proteome</keyword>
<organism evidence="1 2">
    <name type="scientific">Pelagimonas phthalicica</name>
    <dbReference type="NCBI Taxonomy" id="1037362"/>
    <lineage>
        <taxon>Bacteria</taxon>
        <taxon>Pseudomonadati</taxon>
        <taxon>Pseudomonadota</taxon>
        <taxon>Alphaproteobacteria</taxon>
        <taxon>Rhodobacterales</taxon>
        <taxon>Roseobacteraceae</taxon>
        <taxon>Pelagimonas</taxon>
    </lineage>
</organism>
<reference evidence="2" key="1">
    <citation type="submission" date="2017-05" db="EMBL/GenBank/DDBJ databases">
        <authorList>
            <person name="Rodrigo-Torres L."/>
            <person name="Arahal R. D."/>
            <person name="Lucena T."/>
        </authorList>
    </citation>
    <scope>NUCLEOTIDE SEQUENCE [LARGE SCALE GENOMIC DNA]</scope>
    <source>
        <strain evidence="2">CECT 8649</strain>
    </source>
</reference>
<evidence type="ECO:0000313" key="2">
    <source>
        <dbReference type="Proteomes" id="UP000225972"/>
    </source>
</evidence>
<protein>
    <submittedName>
        <fullName evidence="1">Uncharacterized protein</fullName>
    </submittedName>
</protein>